<proteinExistence type="predicted"/>
<dbReference type="EMBL" id="JAHESE010000001">
    <property type="protein sequence ID" value="MBT1706844.1"/>
    <property type="molecule type" value="Genomic_DNA"/>
</dbReference>
<gene>
    <name evidence="4" type="ORF">KK062_01345</name>
</gene>
<evidence type="ECO:0000256" key="1">
    <source>
        <dbReference type="SAM" id="MobiDB-lite"/>
    </source>
</evidence>
<dbReference type="InterPro" id="IPR013783">
    <property type="entry name" value="Ig-like_fold"/>
</dbReference>
<evidence type="ECO:0000256" key="3">
    <source>
        <dbReference type="SAM" id="SignalP"/>
    </source>
</evidence>
<keyword evidence="5" id="KW-1185">Reference proteome</keyword>
<dbReference type="SUPFAM" id="SSF63829">
    <property type="entry name" value="Calcium-dependent phosphotriesterase"/>
    <property type="match status" value="1"/>
</dbReference>
<dbReference type="AlphaFoldDB" id="A0AAP2GN69"/>
<comment type="caution">
    <text evidence="4">The sequence shown here is derived from an EMBL/GenBank/DDBJ whole genome shotgun (WGS) entry which is preliminary data.</text>
</comment>
<sequence>MKFTVFTLLLLASLQLYSQTGNYFLSHYTPGEDRFDEVCFDIAQEKSGLVYFATRRGILEFDGRNWNTLLNDGAVYSIQITPSGELYWAGAAGYGTIAPRNIGNRKTTVISPKGVTDVFQCLIQEKKSYFVGENSLYIETPGQATLTVSATKQTGAFGSIFEIFGAVYVNTAHMGLFKVDGNKLVRSRLNFSNTEEVVFSQGYDNQYLIGLSDNNVYLVGENLKPRLIVLEDEMYASASVIVSGTWINKDMFVLGTLRGGLIFVQASTGKTQEIVNYNTGLPDNEVYALMSDQSQSIWAAHEYGFTRVSPYLPFRSFSHYNGLAGNLHCARDFQGNVYAGTSVGLFKLEKEELYDEITYFTEVTEKKPATTVTQATTPAPATQTTPTTPTTETTQPATESKRKGLLRFLKKNRSKESAPVVTPARPAETTTAPTPNPSVTPPPGTVKRRIKKSQRVLRTTTYRYKKVQGINAKITQLVIVNDKLIAVGLGGAFEIEGLTARPILEEPVRVAYASRNLKMLLVSTYDDEIRAFTPDATGWAPSSILSTVNDDIEAITDGNNQDLWLCAPDKVYHLDVATGTLKNVEGLPISNPTLNKTACVRWNKEIVLAHKDGFFRFDEPQHTFVRIDSLPKPVLHFSDGEDILYNDGRTWNILGKTHGQSNLQLLNLLQNLRFVTIDQNGENLWVVTGNNELYKFYGEKLTPYEIGNKPLLKAARNENETMDLSDFALDETKSSLTFDVIQPDYLAPQSIEYRYQLGGLEDEWSDWSVSNNIINFAYLPSNDYVLMVQSRDIFGKIRELPTVAFEVLPPYWKRPWFYALEFFVFSALVMLSMRLSSRFRIISRVLSLLTIIMLLQFIQTVIAETFETRTSPVIDFFIQVVVAFMILPVEGYLRNLMLKEGTLAGRLQRFLTPEAAPADDKKD</sequence>
<feature type="compositionally biased region" description="Low complexity" evidence="1">
    <location>
        <begin position="418"/>
        <end position="433"/>
    </location>
</feature>
<evidence type="ECO:0008006" key="6">
    <source>
        <dbReference type="Google" id="ProtNLM"/>
    </source>
</evidence>
<keyword evidence="2" id="KW-0812">Transmembrane</keyword>
<accession>A0AAP2GN69</accession>
<evidence type="ECO:0000256" key="2">
    <source>
        <dbReference type="SAM" id="Phobius"/>
    </source>
</evidence>
<keyword evidence="2" id="KW-1133">Transmembrane helix</keyword>
<keyword evidence="2" id="KW-0472">Membrane</keyword>
<feature type="region of interest" description="Disordered" evidence="1">
    <location>
        <begin position="369"/>
        <end position="451"/>
    </location>
</feature>
<evidence type="ECO:0000313" key="5">
    <source>
        <dbReference type="Proteomes" id="UP001319080"/>
    </source>
</evidence>
<dbReference type="Gene3D" id="2.60.40.10">
    <property type="entry name" value="Immunoglobulins"/>
    <property type="match status" value="1"/>
</dbReference>
<evidence type="ECO:0000313" key="4">
    <source>
        <dbReference type="EMBL" id="MBT1706844.1"/>
    </source>
</evidence>
<name>A0AAP2GN69_9BACT</name>
<reference evidence="4 5" key="1">
    <citation type="submission" date="2021-05" db="EMBL/GenBank/DDBJ databases">
        <title>A Polyphasic approach of four new species of the genus Ohtaekwangia: Ohtaekwangia histidinii sp. nov., Ohtaekwangia cretensis sp. nov., Ohtaekwangia indiensis sp. nov., Ohtaekwangia reichenbachii sp. nov. from diverse environment.</title>
        <authorList>
            <person name="Octaviana S."/>
        </authorList>
    </citation>
    <scope>NUCLEOTIDE SEQUENCE [LARGE SCALE GENOMIC DNA]</scope>
    <source>
        <strain evidence="4 5">PWU5</strain>
    </source>
</reference>
<feature type="transmembrane region" description="Helical" evidence="2">
    <location>
        <begin position="874"/>
        <end position="893"/>
    </location>
</feature>
<feature type="compositionally biased region" description="Low complexity" evidence="1">
    <location>
        <begin position="369"/>
        <end position="398"/>
    </location>
</feature>
<feature type="compositionally biased region" description="Pro residues" evidence="1">
    <location>
        <begin position="434"/>
        <end position="444"/>
    </location>
</feature>
<keyword evidence="3" id="KW-0732">Signal</keyword>
<dbReference type="InterPro" id="IPR015943">
    <property type="entry name" value="WD40/YVTN_repeat-like_dom_sf"/>
</dbReference>
<feature type="transmembrane region" description="Helical" evidence="2">
    <location>
        <begin position="816"/>
        <end position="833"/>
    </location>
</feature>
<feature type="signal peptide" evidence="3">
    <location>
        <begin position="1"/>
        <end position="18"/>
    </location>
</feature>
<protein>
    <recommendedName>
        <fullName evidence="6">Two component regulator three Y domain-containing protein</fullName>
    </recommendedName>
</protein>
<dbReference type="Proteomes" id="UP001319080">
    <property type="component" value="Unassembled WGS sequence"/>
</dbReference>
<feature type="transmembrane region" description="Helical" evidence="2">
    <location>
        <begin position="845"/>
        <end position="862"/>
    </location>
</feature>
<dbReference type="Gene3D" id="2.130.10.10">
    <property type="entry name" value="YVTN repeat-like/Quinoprotein amine dehydrogenase"/>
    <property type="match status" value="2"/>
</dbReference>
<dbReference type="RefSeq" id="WP_254082431.1">
    <property type="nucleotide sequence ID" value="NZ_JAHESE010000001.1"/>
</dbReference>
<feature type="chain" id="PRO_5042825061" description="Two component regulator three Y domain-containing protein" evidence="3">
    <location>
        <begin position="19"/>
        <end position="923"/>
    </location>
</feature>
<feature type="compositionally biased region" description="Basic residues" evidence="1">
    <location>
        <begin position="403"/>
        <end position="413"/>
    </location>
</feature>
<organism evidence="4 5">
    <name type="scientific">Dawidia cretensis</name>
    <dbReference type="NCBI Taxonomy" id="2782350"/>
    <lineage>
        <taxon>Bacteria</taxon>
        <taxon>Pseudomonadati</taxon>
        <taxon>Bacteroidota</taxon>
        <taxon>Cytophagia</taxon>
        <taxon>Cytophagales</taxon>
        <taxon>Chryseotaleaceae</taxon>
        <taxon>Dawidia</taxon>
    </lineage>
</organism>